<evidence type="ECO:0000256" key="2">
    <source>
        <dbReference type="ARBA" id="ARBA00007749"/>
    </source>
</evidence>
<comment type="cofactor">
    <cofactor evidence="1">
        <name>Zn(2+)</name>
        <dbReference type="ChEBI" id="CHEBI:29105"/>
    </cofactor>
</comment>
<organism evidence="7 8">
    <name type="scientific">Calocera viscosa (strain TUFC12733)</name>
    <dbReference type="NCBI Taxonomy" id="1330018"/>
    <lineage>
        <taxon>Eukaryota</taxon>
        <taxon>Fungi</taxon>
        <taxon>Dikarya</taxon>
        <taxon>Basidiomycota</taxon>
        <taxon>Agaricomycotina</taxon>
        <taxon>Dacrymycetes</taxon>
        <taxon>Dacrymycetales</taxon>
        <taxon>Dacrymycetaceae</taxon>
        <taxon>Calocera</taxon>
    </lineage>
</organism>
<name>A0A167Q454_CALVF</name>
<protein>
    <submittedName>
        <fullName evidence="7">Metallo-hydrolase/oxidoreductase</fullName>
    </submittedName>
</protein>
<evidence type="ECO:0000256" key="1">
    <source>
        <dbReference type="ARBA" id="ARBA00001947"/>
    </source>
</evidence>
<dbReference type="InterPro" id="IPR051013">
    <property type="entry name" value="MBL_superfamily_lactonases"/>
</dbReference>
<accession>A0A167Q454</accession>
<dbReference type="STRING" id="1330018.A0A167Q454"/>
<keyword evidence="8" id="KW-1185">Reference proteome</keyword>
<dbReference type="AlphaFoldDB" id="A0A167Q454"/>
<keyword evidence="4 7" id="KW-0378">Hydrolase</keyword>
<feature type="domain" description="Metallo-beta-lactamase" evidence="6">
    <location>
        <begin position="62"/>
        <end position="296"/>
    </location>
</feature>
<reference evidence="7 8" key="1">
    <citation type="journal article" date="2016" name="Mol. Biol. Evol.">
        <title>Comparative Genomics of Early-Diverging Mushroom-Forming Fungi Provides Insights into the Origins of Lignocellulose Decay Capabilities.</title>
        <authorList>
            <person name="Nagy L.G."/>
            <person name="Riley R."/>
            <person name="Tritt A."/>
            <person name="Adam C."/>
            <person name="Daum C."/>
            <person name="Floudas D."/>
            <person name="Sun H."/>
            <person name="Yadav J.S."/>
            <person name="Pangilinan J."/>
            <person name="Larsson K.H."/>
            <person name="Matsuura K."/>
            <person name="Barry K."/>
            <person name="Labutti K."/>
            <person name="Kuo R."/>
            <person name="Ohm R.A."/>
            <person name="Bhattacharya S.S."/>
            <person name="Shirouzu T."/>
            <person name="Yoshinaga Y."/>
            <person name="Martin F.M."/>
            <person name="Grigoriev I.V."/>
            <person name="Hibbett D.S."/>
        </authorList>
    </citation>
    <scope>NUCLEOTIDE SEQUENCE [LARGE SCALE GENOMIC DNA]</scope>
    <source>
        <strain evidence="7 8">TUFC12733</strain>
    </source>
</reference>
<evidence type="ECO:0000256" key="4">
    <source>
        <dbReference type="ARBA" id="ARBA00022801"/>
    </source>
</evidence>
<dbReference type="Proteomes" id="UP000076738">
    <property type="component" value="Unassembled WGS sequence"/>
</dbReference>
<dbReference type="PANTHER" id="PTHR42978:SF2">
    <property type="entry name" value="102 KBASES UNSTABLE REGION: FROM 1 TO 119443"/>
    <property type="match status" value="1"/>
</dbReference>
<evidence type="ECO:0000313" key="8">
    <source>
        <dbReference type="Proteomes" id="UP000076738"/>
    </source>
</evidence>
<dbReference type="GO" id="GO:0016787">
    <property type="term" value="F:hydrolase activity"/>
    <property type="evidence" value="ECO:0007669"/>
    <property type="project" value="UniProtKB-KW"/>
</dbReference>
<dbReference type="InterPro" id="IPR036866">
    <property type="entry name" value="RibonucZ/Hydroxyglut_hydro"/>
</dbReference>
<proteinExistence type="inferred from homology"/>
<evidence type="ECO:0000256" key="3">
    <source>
        <dbReference type="ARBA" id="ARBA00022723"/>
    </source>
</evidence>
<dbReference type="EMBL" id="KV417272">
    <property type="protein sequence ID" value="KZO99393.1"/>
    <property type="molecule type" value="Genomic_DNA"/>
</dbReference>
<dbReference type="Gene3D" id="3.60.15.10">
    <property type="entry name" value="Ribonuclease Z/Hydroxyacylglutathione hydrolase-like"/>
    <property type="match status" value="1"/>
</dbReference>
<dbReference type="SMART" id="SM00849">
    <property type="entry name" value="Lactamase_B"/>
    <property type="match status" value="1"/>
</dbReference>
<dbReference type="InterPro" id="IPR001279">
    <property type="entry name" value="Metallo-B-lactamas"/>
</dbReference>
<dbReference type="CDD" id="cd07730">
    <property type="entry name" value="metallo-hydrolase-like_MBL-fold"/>
    <property type="match status" value="1"/>
</dbReference>
<gene>
    <name evidence="7" type="ORF">CALVIDRAFT_561253</name>
</gene>
<dbReference type="Pfam" id="PF00753">
    <property type="entry name" value="Lactamase_B"/>
    <property type="match status" value="1"/>
</dbReference>
<keyword evidence="3" id="KW-0479">Metal-binding</keyword>
<evidence type="ECO:0000256" key="5">
    <source>
        <dbReference type="ARBA" id="ARBA00022833"/>
    </source>
</evidence>
<dbReference type="OrthoDB" id="10250730at2759"/>
<evidence type="ECO:0000313" key="7">
    <source>
        <dbReference type="EMBL" id="KZO99393.1"/>
    </source>
</evidence>
<dbReference type="SUPFAM" id="SSF56281">
    <property type="entry name" value="Metallo-hydrolase/oxidoreductase"/>
    <property type="match status" value="1"/>
</dbReference>
<sequence length="366" mass="40340">MASRNTAHVDPLSLVFTPIPPSTSSRAVVKLTLLNCGELISSRVMFRQRQTMAEMAEQETAVVFSWVVEKEIAGEVKRYLWDLGVVSSLDKVPKQIADAVRPRFALNVPAAAQPPFILSHLSPSPAPVETLTGLFLSHAHFDHYGCMTDFPSRLPLYVGPGTKTWVKGGDEAPGGLKGFPSAFWRHPVFVGEIGEEGAKGKGKEWTSVGTYEKAWDWFGDGSFTLLQAPGHCPGHMCALARVSTSPDTYVLLAADTCHSRYIYTPFPHPSHRHAIAHFAPVSEGPAETTPGSATMHGDVAEAYRSIARLTRMEMEENVMCVLAHETEVAQELRVGVGEMKQGWERWKENGWKIEKERGVHPQPKMV</sequence>
<comment type="similarity">
    <text evidence="2">Belongs to the metallo-beta-lactamase superfamily.</text>
</comment>
<evidence type="ECO:0000259" key="6">
    <source>
        <dbReference type="SMART" id="SM00849"/>
    </source>
</evidence>
<dbReference type="PANTHER" id="PTHR42978">
    <property type="entry name" value="QUORUM-QUENCHING LACTONASE YTNP-RELATED-RELATED"/>
    <property type="match status" value="1"/>
</dbReference>
<keyword evidence="5" id="KW-0862">Zinc</keyword>
<dbReference type="GO" id="GO:0046872">
    <property type="term" value="F:metal ion binding"/>
    <property type="evidence" value="ECO:0007669"/>
    <property type="project" value="UniProtKB-KW"/>
</dbReference>